<accession>A0A290QE83</accession>
<sequence>MERGILFSAARASRDHCMKKTFFITLACLVAFVFAVTIWTQRRSIEKNYYGWRVSRLRAEVLAQEKQQIRNVPAHQIYTELEWVYGKTRDYPRVRERIRALKAALADPRNNDQLDEESPEDGSWGKWHTEWMFKLIVSYDHMAGPARFIAPSKYPPRFLDRINSPEKLTAHLNRLLTSEYGGRDNRWELNETIGHLLRLVLREPPAGYSYHPELKETLLDWIMNTARDPETGYWGEHYVRKGRVTKTKDISITFHIVSYLNGEVPDWPKIIDTTLAIKGVRYGWETSNHDHTDAVELFRLGWKHASPAQQAAMRTEIQTMLDWCLRESLRPDGSFTVDQSSIEASQYFGVSFLARIGYFDPARRFWTDQEFPNADRDRERIIDFIRSHYVSAGVGGSMYRVSLTQLGAHDLRRELEAAAKADF</sequence>
<keyword evidence="1" id="KW-0472">Membrane</keyword>
<keyword evidence="1" id="KW-1133">Transmembrane helix</keyword>
<dbReference type="EMBL" id="CP023344">
    <property type="protein sequence ID" value="ATC64566.1"/>
    <property type="molecule type" value="Genomic_DNA"/>
</dbReference>
<name>A0A290QE83_9BACT</name>
<protein>
    <submittedName>
        <fullName evidence="2">Uncharacterized protein</fullName>
    </submittedName>
</protein>
<dbReference type="Proteomes" id="UP000217265">
    <property type="component" value="Chromosome"/>
</dbReference>
<dbReference type="KEGG" id="vbh:CMV30_11715"/>
<evidence type="ECO:0000313" key="2">
    <source>
        <dbReference type="EMBL" id="ATC64566.1"/>
    </source>
</evidence>
<proteinExistence type="predicted"/>
<keyword evidence="1" id="KW-0812">Transmembrane</keyword>
<evidence type="ECO:0000256" key="1">
    <source>
        <dbReference type="SAM" id="Phobius"/>
    </source>
</evidence>
<feature type="transmembrane region" description="Helical" evidence="1">
    <location>
        <begin position="21"/>
        <end position="39"/>
    </location>
</feature>
<dbReference type="AlphaFoldDB" id="A0A290QE83"/>
<gene>
    <name evidence="2" type="ORF">CMV30_11715</name>
</gene>
<reference evidence="2 3" key="1">
    <citation type="submission" date="2017-09" db="EMBL/GenBank/DDBJ databases">
        <title>Complete genome sequence of Verrucomicrobial strain HZ-65, isolated from freshwater.</title>
        <authorList>
            <person name="Choi A."/>
        </authorList>
    </citation>
    <scope>NUCLEOTIDE SEQUENCE [LARGE SCALE GENOMIC DNA]</scope>
    <source>
        <strain evidence="2 3">HZ-65</strain>
    </source>
</reference>
<keyword evidence="3" id="KW-1185">Reference proteome</keyword>
<organism evidence="2 3">
    <name type="scientific">Nibricoccus aquaticus</name>
    <dbReference type="NCBI Taxonomy" id="2576891"/>
    <lineage>
        <taxon>Bacteria</taxon>
        <taxon>Pseudomonadati</taxon>
        <taxon>Verrucomicrobiota</taxon>
        <taxon>Opitutia</taxon>
        <taxon>Opitutales</taxon>
        <taxon>Opitutaceae</taxon>
        <taxon>Nibricoccus</taxon>
    </lineage>
</organism>
<evidence type="ECO:0000313" key="3">
    <source>
        <dbReference type="Proteomes" id="UP000217265"/>
    </source>
</evidence>